<dbReference type="OrthoDB" id="9798190at2"/>
<comment type="similarity">
    <text evidence="2">Belongs to the membrane fusion protein (MFP) (TC 8.A.1) family.</text>
</comment>
<dbReference type="InterPro" id="IPR006143">
    <property type="entry name" value="RND_pump_MFP"/>
</dbReference>
<organism evidence="8 9">
    <name type="scientific">Filimonas lacunae</name>
    <dbReference type="NCBI Taxonomy" id="477680"/>
    <lineage>
        <taxon>Bacteria</taxon>
        <taxon>Pseudomonadati</taxon>
        <taxon>Bacteroidota</taxon>
        <taxon>Chitinophagia</taxon>
        <taxon>Chitinophagales</taxon>
        <taxon>Chitinophagaceae</taxon>
        <taxon>Filimonas</taxon>
    </lineage>
</organism>
<dbReference type="EMBL" id="FTOR01000009">
    <property type="protein sequence ID" value="SIT30140.1"/>
    <property type="molecule type" value="Genomic_DNA"/>
</dbReference>
<evidence type="ECO:0000313" key="8">
    <source>
        <dbReference type="EMBL" id="SIT30140.1"/>
    </source>
</evidence>
<reference evidence="9" key="1">
    <citation type="submission" date="2017-01" db="EMBL/GenBank/DDBJ databases">
        <authorList>
            <person name="Varghese N."/>
            <person name="Submissions S."/>
        </authorList>
    </citation>
    <scope>NUCLEOTIDE SEQUENCE [LARGE SCALE GENOMIC DNA]</scope>
    <source>
        <strain evidence="9">DSM 21054</strain>
    </source>
</reference>
<evidence type="ECO:0000313" key="9">
    <source>
        <dbReference type="Proteomes" id="UP000186917"/>
    </source>
</evidence>
<comment type="subcellular location">
    <subcellularLocation>
        <location evidence="1">Cell envelope</location>
    </subcellularLocation>
</comment>
<evidence type="ECO:0000259" key="6">
    <source>
        <dbReference type="Pfam" id="PF25917"/>
    </source>
</evidence>
<keyword evidence="3" id="KW-0813">Transport</keyword>
<dbReference type="InterPro" id="IPR058625">
    <property type="entry name" value="MdtA-like_BSH"/>
</dbReference>
<dbReference type="AlphaFoldDB" id="A0A173MJ53"/>
<dbReference type="Pfam" id="PF25917">
    <property type="entry name" value="BSH_RND"/>
    <property type="match status" value="1"/>
</dbReference>
<evidence type="ECO:0000256" key="4">
    <source>
        <dbReference type="SAM" id="Coils"/>
    </source>
</evidence>
<dbReference type="Gene3D" id="2.40.50.100">
    <property type="match status" value="1"/>
</dbReference>
<evidence type="ECO:0000256" key="1">
    <source>
        <dbReference type="ARBA" id="ARBA00004196"/>
    </source>
</evidence>
<dbReference type="GO" id="GO:1990281">
    <property type="term" value="C:efflux pump complex"/>
    <property type="evidence" value="ECO:0007669"/>
    <property type="project" value="TreeGrafter"/>
</dbReference>
<protein>
    <submittedName>
        <fullName evidence="8">RND family efflux transporter, MFP subunit</fullName>
    </submittedName>
</protein>
<evidence type="ECO:0000256" key="5">
    <source>
        <dbReference type="SAM" id="SignalP"/>
    </source>
</evidence>
<keyword evidence="5" id="KW-0732">Signal</keyword>
<feature type="domain" description="Multidrug resistance protein MdtA-like C-terminal permuted SH3" evidence="7">
    <location>
        <begin position="277"/>
        <end position="333"/>
    </location>
</feature>
<keyword evidence="4" id="KW-0175">Coiled coil</keyword>
<sequence length="351" mass="37301">MKSTILSLAAIALVAGSCHNNQPVANTSIGQDTIPVKVMQLEKADSRQQVFATGQFTTDDETSLSFKNGGIIDRIYVKEGDAVNKGQLLATLHLAEINAQAEQATLSVQKAERDYNRASALYKDSVATLEQMQNAKTALDVARQQLTAIRFNQSYSEIKAPSSGFVLRKFVNEGQVTGPGTPVLMVNGAGKGSWLLKVGVSDRQWAAIQAGDKATIETDALPGQTIAAVVSKKPEGVDPASGTFIIQLQLQQKPTAIASGLFGKATITPSHAVNGWTIPYDALLDGDQNQGYVFITNDNKTATKVKVTLGGIDNNKVLVTGGLDSVKAIIISGNAYLNDHSPILIQNTTHP</sequence>
<feature type="domain" description="Multidrug resistance protein MdtA-like barrel-sandwich hybrid" evidence="6">
    <location>
        <begin position="69"/>
        <end position="181"/>
    </location>
</feature>
<dbReference type="InterPro" id="IPR058627">
    <property type="entry name" value="MdtA-like_C"/>
</dbReference>
<dbReference type="Pfam" id="PF25967">
    <property type="entry name" value="RND-MFP_C"/>
    <property type="match status" value="1"/>
</dbReference>
<evidence type="ECO:0000259" key="7">
    <source>
        <dbReference type="Pfam" id="PF25967"/>
    </source>
</evidence>
<dbReference type="NCBIfam" id="TIGR01730">
    <property type="entry name" value="RND_mfp"/>
    <property type="match status" value="1"/>
</dbReference>
<dbReference type="RefSeq" id="WP_076381458.1">
    <property type="nucleotide sequence ID" value="NZ_AP017422.1"/>
</dbReference>
<name>A0A173MJ53_9BACT</name>
<dbReference type="Proteomes" id="UP000186917">
    <property type="component" value="Unassembled WGS sequence"/>
</dbReference>
<dbReference type="SUPFAM" id="SSF111369">
    <property type="entry name" value="HlyD-like secretion proteins"/>
    <property type="match status" value="1"/>
</dbReference>
<feature type="signal peptide" evidence="5">
    <location>
        <begin position="1"/>
        <end position="20"/>
    </location>
</feature>
<dbReference type="GO" id="GO:0015562">
    <property type="term" value="F:efflux transmembrane transporter activity"/>
    <property type="evidence" value="ECO:0007669"/>
    <property type="project" value="TreeGrafter"/>
</dbReference>
<evidence type="ECO:0000256" key="2">
    <source>
        <dbReference type="ARBA" id="ARBA00009477"/>
    </source>
</evidence>
<gene>
    <name evidence="8" type="ORF">SAMN05421788_109139</name>
</gene>
<dbReference type="KEGG" id="fln:FLA_3535"/>
<evidence type="ECO:0000256" key="3">
    <source>
        <dbReference type="ARBA" id="ARBA00022448"/>
    </source>
</evidence>
<accession>A0A173MJ53</accession>
<dbReference type="Gene3D" id="2.40.420.20">
    <property type="match status" value="1"/>
</dbReference>
<dbReference type="Gene3D" id="2.40.30.170">
    <property type="match status" value="1"/>
</dbReference>
<dbReference type="PANTHER" id="PTHR30469">
    <property type="entry name" value="MULTIDRUG RESISTANCE PROTEIN MDTA"/>
    <property type="match status" value="1"/>
</dbReference>
<feature type="chain" id="PRO_5030023033" evidence="5">
    <location>
        <begin position="21"/>
        <end position="351"/>
    </location>
</feature>
<dbReference type="PANTHER" id="PTHR30469:SF15">
    <property type="entry name" value="HLYD FAMILY OF SECRETION PROTEINS"/>
    <property type="match status" value="1"/>
</dbReference>
<dbReference type="PROSITE" id="PS51257">
    <property type="entry name" value="PROKAR_LIPOPROTEIN"/>
    <property type="match status" value="1"/>
</dbReference>
<proteinExistence type="inferred from homology"/>
<dbReference type="STRING" id="477680.SAMN05421788_109139"/>
<feature type="coiled-coil region" evidence="4">
    <location>
        <begin position="94"/>
        <end position="121"/>
    </location>
</feature>
<keyword evidence="9" id="KW-1185">Reference proteome</keyword>